<name>A0A017HJY4_9RHOB</name>
<dbReference type="PROSITE" id="PS50244">
    <property type="entry name" value="S5A_REDUCTASE"/>
    <property type="match status" value="1"/>
</dbReference>
<evidence type="ECO:0000256" key="2">
    <source>
        <dbReference type="ARBA" id="ARBA00022692"/>
    </source>
</evidence>
<feature type="transmembrane region" description="Helical" evidence="5">
    <location>
        <begin position="59"/>
        <end position="80"/>
    </location>
</feature>
<evidence type="ECO:0000256" key="3">
    <source>
        <dbReference type="ARBA" id="ARBA00022989"/>
    </source>
</evidence>
<comment type="caution">
    <text evidence="6">The sequence shown here is derived from an EMBL/GenBank/DDBJ whole genome shotgun (WGS) entry which is preliminary data.</text>
</comment>
<dbReference type="PATRIC" id="fig|442562.3.peg.3670"/>
<protein>
    <submittedName>
        <fullName evidence="6">Uncharacterized protein</fullName>
    </submittedName>
</protein>
<dbReference type="Gene3D" id="1.20.120.1630">
    <property type="match status" value="1"/>
</dbReference>
<evidence type="ECO:0000256" key="1">
    <source>
        <dbReference type="ARBA" id="ARBA00004127"/>
    </source>
</evidence>
<dbReference type="InterPro" id="IPR007318">
    <property type="entry name" value="Phopholipid_MeTrfase"/>
</dbReference>
<dbReference type="HOGENOM" id="CLU_106302_0_0_5"/>
<dbReference type="PANTHER" id="PTHR43847:SF1">
    <property type="entry name" value="BLL3993 PROTEIN"/>
    <property type="match status" value="1"/>
</dbReference>
<dbReference type="EMBL" id="AOSK01000109">
    <property type="protein sequence ID" value="EYD74666.1"/>
    <property type="molecule type" value="Genomic_DNA"/>
</dbReference>
<dbReference type="GO" id="GO:0012505">
    <property type="term" value="C:endomembrane system"/>
    <property type="evidence" value="ECO:0007669"/>
    <property type="project" value="UniProtKB-SubCell"/>
</dbReference>
<keyword evidence="3 5" id="KW-1133">Transmembrane helix</keyword>
<dbReference type="AlphaFoldDB" id="A0A017HJY4"/>
<dbReference type="RefSeq" id="WP_051521305.1">
    <property type="nucleotide sequence ID" value="NZ_KK088577.1"/>
</dbReference>
<dbReference type="PANTHER" id="PTHR43847">
    <property type="entry name" value="BLL3993 PROTEIN"/>
    <property type="match status" value="1"/>
</dbReference>
<sequence length="227" mass="25463">MNDEVAAASAGLMSAWTPARGLHWSSALSARLMDRLEQGILLVLFSLLCWRMLPGSLAAHHWYALMILLSESTILFFALIRRPTAQITASPAEWAVAFSGSMVPLLVANGSSPFMPKVGLGLLVIGWMIHTGAKLSLRRSFGIVPADRGVKTGGLYGLVRHPMYLGYLVTHVGFFLSVPSMWNYFVYAFTWICFVMRIRAEERVLGHKAEYRAYRDRVRYRLIPGLW</sequence>
<evidence type="ECO:0000313" key="6">
    <source>
        <dbReference type="EMBL" id="EYD74666.1"/>
    </source>
</evidence>
<accession>A0A017HJY4</accession>
<organism evidence="6 7">
    <name type="scientific">Rubellimicrobium mesophilum DSM 19309</name>
    <dbReference type="NCBI Taxonomy" id="442562"/>
    <lineage>
        <taxon>Bacteria</taxon>
        <taxon>Pseudomonadati</taxon>
        <taxon>Pseudomonadota</taxon>
        <taxon>Alphaproteobacteria</taxon>
        <taxon>Rhodobacterales</taxon>
        <taxon>Roseobacteraceae</taxon>
        <taxon>Rubellimicrobium</taxon>
    </lineage>
</organism>
<evidence type="ECO:0000313" key="7">
    <source>
        <dbReference type="Proteomes" id="UP000019666"/>
    </source>
</evidence>
<dbReference type="STRING" id="442562.Rumeso_03723"/>
<evidence type="ECO:0000256" key="4">
    <source>
        <dbReference type="ARBA" id="ARBA00023136"/>
    </source>
</evidence>
<reference evidence="6 7" key="1">
    <citation type="submission" date="2013-02" db="EMBL/GenBank/DDBJ databases">
        <authorList>
            <person name="Fiebig A."/>
            <person name="Goeker M."/>
            <person name="Klenk H.-P.P."/>
        </authorList>
    </citation>
    <scope>NUCLEOTIDE SEQUENCE [LARGE SCALE GENOMIC DNA]</scope>
    <source>
        <strain evidence="6 7">DSM 19309</strain>
    </source>
</reference>
<dbReference type="Proteomes" id="UP000019666">
    <property type="component" value="Unassembled WGS sequence"/>
</dbReference>
<comment type="subcellular location">
    <subcellularLocation>
        <location evidence="1">Endomembrane system</location>
        <topology evidence="1">Multi-pass membrane protein</topology>
    </subcellularLocation>
</comment>
<keyword evidence="4 5" id="KW-0472">Membrane</keyword>
<dbReference type="InterPro" id="IPR052527">
    <property type="entry name" value="Metal_cation-efflux_comp"/>
</dbReference>
<dbReference type="Pfam" id="PF04191">
    <property type="entry name" value="PEMT"/>
    <property type="match status" value="1"/>
</dbReference>
<keyword evidence="7" id="KW-1185">Reference proteome</keyword>
<keyword evidence="2 5" id="KW-0812">Transmembrane</keyword>
<feature type="transmembrane region" description="Helical" evidence="5">
    <location>
        <begin position="184"/>
        <end position="200"/>
    </location>
</feature>
<proteinExistence type="predicted"/>
<evidence type="ECO:0000256" key="5">
    <source>
        <dbReference type="SAM" id="Phobius"/>
    </source>
</evidence>
<gene>
    <name evidence="6" type="ORF">Rumeso_03723</name>
</gene>